<feature type="region of interest" description="Disordered" evidence="1">
    <location>
        <begin position="1"/>
        <end position="26"/>
    </location>
</feature>
<organism evidence="3 4">
    <name type="scientific">Cerrena zonata</name>
    <dbReference type="NCBI Taxonomy" id="2478898"/>
    <lineage>
        <taxon>Eukaryota</taxon>
        <taxon>Fungi</taxon>
        <taxon>Dikarya</taxon>
        <taxon>Basidiomycota</taxon>
        <taxon>Agaricomycotina</taxon>
        <taxon>Agaricomycetes</taxon>
        <taxon>Polyporales</taxon>
        <taxon>Cerrenaceae</taxon>
        <taxon>Cerrena</taxon>
    </lineage>
</organism>
<evidence type="ECO:0000259" key="2">
    <source>
        <dbReference type="Pfam" id="PF26147"/>
    </source>
</evidence>
<dbReference type="InterPro" id="IPR058933">
    <property type="entry name" value="YMC020W-like_ab_hydrolase"/>
</dbReference>
<dbReference type="PANTHER" id="PTHR47349">
    <property type="entry name" value="CHROMOSOME 8, WHOLE GENOME SHOTGUN SEQUENCE"/>
    <property type="match status" value="1"/>
</dbReference>
<evidence type="ECO:0000256" key="1">
    <source>
        <dbReference type="SAM" id="MobiDB-lite"/>
    </source>
</evidence>
<feature type="compositionally biased region" description="Polar residues" evidence="1">
    <location>
        <begin position="58"/>
        <end position="70"/>
    </location>
</feature>
<sequence>MDQITENNEANGIESESISDKTPASIKETNNQSINWWYWATSNKNEEESKDKDPQEQHMGQATIEESSTEVTADNWNSWVSPYKIMGYLYKPTEEQQQEEQTPLLGIFRLAVDDKKEQTWWSWMWGQNQPEVEEEEEEGEDENNAELFRRAKASIENSKNSSHYAIKNINKDFELSVSNTETEMQPVKFRTKKRPITPNELQESVIKSEDSPTSSVNEVIPKFEENFRQITWRTQLRLLGEHLIYRERSSERHLYQCDQSKMKPMKKVVIIGVHSFLPIKMVRTMIGESTGNSNAYVKQAREAVRQWMEEHDEESDIVTIALEGEGLIEERVEESFKLLNNWRKTIEASDLLIVVGHLQGSLIGIRLLENILDSYKMKKEAKVGMMSMNGVNCGPFANLSNKLVIRAYTSEENDIINELFEMSKRASKLGARIELSMAKLIQHNVKIVFSGKMNEMFIPMYSSLNMNIEHMNIYRMIYFNGETPQFLKQLMKIILLVKNYGYSDHNLIKDLSEKFRNNSTGEIFNQPVIYQESIKFILQTTNYQQAKPLAKPSNTLESIHKNLVGSGVSKVSSLSIYNPEMNSPVNDSSINNGAAQPPNEINLYHLPWNVRGLIQDLIRIKNINGADLITGLIDSYRGWEPTAKPMKELKLVFEVFDTELDELIM</sequence>
<feature type="domain" description="YMC020W-like alpha/beta hydrolase" evidence="2">
    <location>
        <begin position="220"/>
        <end position="548"/>
    </location>
</feature>
<proteinExistence type="predicted"/>
<dbReference type="Proteomes" id="UP001385951">
    <property type="component" value="Unassembled WGS sequence"/>
</dbReference>
<comment type="caution">
    <text evidence="3">The sequence shown here is derived from an EMBL/GenBank/DDBJ whole genome shotgun (WGS) entry which is preliminary data.</text>
</comment>
<evidence type="ECO:0000313" key="3">
    <source>
        <dbReference type="EMBL" id="KAK7686971.1"/>
    </source>
</evidence>
<protein>
    <recommendedName>
        <fullName evidence="2">YMC020W-like alpha/beta hydrolase domain-containing protein</fullName>
    </recommendedName>
</protein>
<evidence type="ECO:0000313" key="4">
    <source>
        <dbReference type="Proteomes" id="UP001385951"/>
    </source>
</evidence>
<dbReference type="EMBL" id="JASBNA010000015">
    <property type="protein sequence ID" value="KAK7686971.1"/>
    <property type="molecule type" value="Genomic_DNA"/>
</dbReference>
<dbReference type="InterPro" id="IPR058934">
    <property type="entry name" value="YMC020W-like"/>
</dbReference>
<feature type="region of interest" description="Disordered" evidence="1">
    <location>
        <begin position="45"/>
        <end position="70"/>
    </location>
</feature>
<gene>
    <name evidence="3" type="ORF">QCA50_010052</name>
</gene>
<feature type="compositionally biased region" description="Basic and acidic residues" evidence="1">
    <location>
        <begin position="45"/>
        <end position="56"/>
    </location>
</feature>
<keyword evidence="4" id="KW-1185">Reference proteome</keyword>
<dbReference type="AlphaFoldDB" id="A0AAW0GBL8"/>
<dbReference type="Pfam" id="PF26147">
    <property type="entry name" value="AB_HYDROLASE_YMC0-YMC35"/>
    <property type="match status" value="1"/>
</dbReference>
<accession>A0AAW0GBL8</accession>
<reference evidence="3 4" key="1">
    <citation type="submission" date="2022-09" db="EMBL/GenBank/DDBJ databases">
        <authorList>
            <person name="Palmer J.M."/>
        </authorList>
    </citation>
    <scope>NUCLEOTIDE SEQUENCE [LARGE SCALE GENOMIC DNA]</scope>
    <source>
        <strain evidence="3 4">DSM 7382</strain>
    </source>
</reference>
<name>A0AAW0GBL8_9APHY</name>
<dbReference type="PANTHER" id="PTHR47349:SF1">
    <property type="entry name" value="AER328WP"/>
    <property type="match status" value="1"/>
</dbReference>